<evidence type="ECO:0000313" key="2">
    <source>
        <dbReference type="Proteomes" id="UP000545507"/>
    </source>
</evidence>
<name>A0A7Y8KWE8_9BURK</name>
<protein>
    <submittedName>
        <fullName evidence="1">Uncharacterized protein</fullName>
    </submittedName>
</protein>
<reference evidence="1 2" key="1">
    <citation type="submission" date="2019-09" db="EMBL/GenBank/DDBJ databases">
        <title>Hydrogenophaga aromatica sp. nov., isolated from a para-xylene-degrading enrichment culture.</title>
        <authorList>
            <person name="Tancsics A."/>
            <person name="Banerjee S."/>
        </authorList>
    </citation>
    <scope>NUCLEOTIDE SEQUENCE [LARGE SCALE GENOMIC DNA]</scope>
    <source>
        <strain evidence="1 2">D2P1</strain>
    </source>
</reference>
<organism evidence="1 2">
    <name type="scientific">Hydrogenophaga aromaticivorans</name>
    <dbReference type="NCBI Taxonomy" id="2610898"/>
    <lineage>
        <taxon>Bacteria</taxon>
        <taxon>Pseudomonadati</taxon>
        <taxon>Pseudomonadota</taxon>
        <taxon>Betaproteobacteria</taxon>
        <taxon>Burkholderiales</taxon>
        <taxon>Comamonadaceae</taxon>
        <taxon>Hydrogenophaga</taxon>
    </lineage>
</organism>
<accession>A0A7Y8KWE8</accession>
<evidence type="ECO:0000313" key="1">
    <source>
        <dbReference type="EMBL" id="NWF45405.1"/>
    </source>
</evidence>
<sequence>MFSLLKPTYVTLSNLNTRVEKHGDDSVSAIDLSINYDAPNTILDDFQPGLLDAFYKAAEAGDDSQATMDGFEISAKPLLRFNNLGAQKLGTEMVGHRFAVEYGIDEEVGIVLPAVNVGKFSLELKEGGTVSMKFRVQANSGLTEQIIGKLAMLISQEVRVTLTPPEVKAEVEEEPSLILPGMDEEDKELTAEDIFTAGVVPGTEAAAVH</sequence>
<dbReference type="Proteomes" id="UP000545507">
    <property type="component" value="Unassembled WGS sequence"/>
</dbReference>
<gene>
    <name evidence="1" type="ORF">F3K02_09115</name>
</gene>
<dbReference type="AlphaFoldDB" id="A0A7Y8KWE8"/>
<dbReference type="EMBL" id="VYGV01000006">
    <property type="protein sequence ID" value="NWF45405.1"/>
    <property type="molecule type" value="Genomic_DNA"/>
</dbReference>
<proteinExistence type="predicted"/>
<keyword evidence="2" id="KW-1185">Reference proteome</keyword>
<comment type="caution">
    <text evidence="1">The sequence shown here is derived from an EMBL/GenBank/DDBJ whole genome shotgun (WGS) entry which is preliminary data.</text>
</comment>
<dbReference type="RefSeq" id="WP_177135254.1">
    <property type="nucleotide sequence ID" value="NZ_VYGV01000006.1"/>
</dbReference>